<evidence type="ECO:0000313" key="3">
    <source>
        <dbReference type="EMBL" id="CAG1863691.1"/>
    </source>
</evidence>
<keyword evidence="2" id="KW-0143">Chaperone</keyword>
<dbReference type="SUPFAM" id="SSF52029">
    <property type="entry name" value="GroEL apical domain-like"/>
    <property type="match status" value="1"/>
</dbReference>
<proteinExistence type="inferred from homology"/>
<dbReference type="GO" id="GO:0042026">
    <property type="term" value="P:protein refolding"/>
    <property type="evidence" value="ECO:0007669"/>
    <property type="project" value="InterPro"/>
</dbReference>
<dbReference type="Gene3D" id="3.50.7.10">
    <property type="entry name" value="GroEL"/>
    <property type="match status" value="1"/>
</dbReference>
<reference evidence="3" key="1">
    <citation type="submission" date="2021-03" db="EMBL/GenBank/DDBJ databases">
        <authorList>
            <consortium name="Genoscope - CEA"/>
            <person name="William W."/>
        </authorList>
    </citation>
    <scope>NUCLEOTIDE SEQUENCE</scope>
    <source>
        <strain evidence="3">Doubled-haploid Pahang</strain>
    </source>
</reference>
<evidence type="ECO:0000256" key="1">
    <source>
        <dbReference type="ARBA" id="ARBA00006607"/>
    </source>
</evidence>
<dbReference type="AlphaFoldDB" id="A0A804L4R0"/>
<organism evidence="4 5">
    <name type="scientific">Musa acuminata subsp. malaccensis</name>
    <name type="common">Wild banana</name>
    <name type="synonym">Musa malaccensis</name>
    <dbReference type="NCBI Taxonomy" id="214687"/>
    <lineage>
        <taxon>Eukaryota</taxon>
        <taxon>Viridiplantae</taxon>
        <taxon>Streptophyta</taxon>
        <taxon>Embryophyta</taxon>
        <taxon>Tracheophyta</taxon>
        <taxon>Spermatophyta</taxon>
        <taxon>Magnoliopsida</taxon>
        <taxon>Liliopsida</taxon>
        <taxon>Zingiberales</taxon>
        <taxon>Musaceae</taxon>
        <taxon>Musa</taxon>
    </lineage>
</organism>
<evidence type="ECO:0000313" key="4">
    <source>
        <dbReference type="EnsemblPlants" id="Ma11_p06030.1"/>
    </source>
</evidence>
<comment type="similarity">
    <text evidence="1">Belongs to the chaperonin (HSP60) family.</text>
</comment>
<keyword evidence="5" id="KW-1185">Reference proteome</keyword>
<accession>A0A804L4R0</accession>
<evidence type="ECO:0000313" key="5">
    <source>
        <dbReference type="Proteomes" id="UP000012960"/>
    </source>
</evidence>
<dbReference type="Proteomes" id="UP000012960">
    <property type="component" value="Unplaced"/>
</dbReference>
<sequence>MNNRLAPPPAIASRGSTITSPISFSPACLSDQLKINSKVFRRQLLSKLPPLESERLDYSNDIAVLTGHITFIRDDMGLTLEKVGKEVLGSAVKVVIGKDSTLVVTDGSTQRAVEKQVAQWKRSLEEYSEEKFKKKILNGWHKAG</sequence>
<protein>
    <submittedName>
        <fullName evidence="3">(wild Malaysian banana) hypothetical protein</fullName>
    </submittedName>
</protein>
<dbReference type="InParanoid" id="A0A804L4R0"/>
<dbReference type="EnsemblPlants" id="Ma11_t06030.1">
    <property type="protein sequence ID" value="Ma11_p06030.1"/>
    <property type="gene ID" value="Ma11_g06030"/>
</dbReference>
<dbReference type="EMBL" id="HG996475">
    <property type="protein sequence ID" value="CAG1863691.1"/>
    <property type="molecule type" value="Genomic_DNA"/>
</dbReference>
<evidence type="ECO:0000256" key="2">
    <source>
        <dbReference type="ARBA" id="ARBA00023186"/>
    </source>
</evidence>
<dbReference type="PANTHER" id="PTHR45633">
    <property type="entry name" value="60 KDA HEAT SHOCK PROTEIN, MITOCHONDRIAL"/>
    <property type="match status" value="1"/>
</dbReference>
<reference evidence="4" key="2">
    <citation type="submission" date="2021-05" db="UniProtKB">
        <authorList>
            <consortium name="EnsemblPlants"/>
        </authorList>
    </citation>
    <scope>IDENTIFICATION</scope>
    <source>
        <strain evidence="4">subsp. malaccensis</strain>
    </source>
</reference>
<dbReference type="InterPro" id="IPR001844">
    <property type="entry name" value="Cpn60/GroEL"/>
</dbReference>
<dbReference type="Gramene" id="Ma11_t06030.1">
    <property type="protein sequence ID" value="Ma11_p06030.1"/>
    <property type="gene ID" value="Ma11_g06030"/>
</dbReference>
<dbReference type="GO" id="GO:0140662">
    <property type="term" value="F:ATP-dependent protein folding chaperone"/>
    <property type="evidence" value="ECO:0007669"/>
    <property type="project" value="InterPro"/>
</dbReference>
<dbReference type="InterPro" id="IPR027409">
    <property type="entry name" value="GroEL-like_apical_dom_sf"/>
</dbReference>
<gene>
    <name evidence="3" type="ORF">GSMUA_19370.1</name>
</gene>
<name>A0A804L4R0_MUSAM</name>